<dbReference type="VEuPathDB" id="FungiDB:PC110_g19621"/>
<dbReference type="VEuPathDB" id="FungiDB:PC110_g19623"/>
<feature type="compositionally biased region" description="Low complexity" evidence="1">
    <location>
        <begin position="273"/>
        <end position="289"/>
    </location>
</feature>
<feature type="compositionally biased region" description="Low complexity" evidence="1">
    <location>
        <begin position="195"/>
        <end position="250"/>
    </location>
</feature>
<protein>
    <recommendedName>
        <fullName evidence="5">Concanavalin A-like lectin/glucanase domain</fullName>
    </recommendedName>
</protein>
<feature type="region of interest" description="Disordered" evidence="1">
    <location>
        <begin position="193"/>
        <end position="291"/>
    </location>
</feature>
<sequence>MAVSFVKITGLAVVVLAASTEAHNKMTLPVPTWPDGFYNQNSPSGTIDPTDVLPVPSGMSYNTDSSSNTNAYWTAFNASKYKSLKELAWDSQTLEGSASNECGFSLVDGTPRDLPDEVQWDFFTASHQGPCEVWCDDTLVFENWNCAVDYPETPANLPYDKAKCKGSSVLTSYWIALHTTPWQVYTNCAPLTGASSSSNSSTTTTSSSGTSESTTTKAPTTTTATPTVTTAPTVVTTATPTVTSAAQTEASAEEEEAPSGDASTDAEADETEAPATTATPSVDKCSSSKKSTRCSPIAFANLYSTFEACSSRRLGCDLLILQSPLDEKASVEMVAISSARVVVLVLAVMAASADAHSKMSLPKPTWVYDEGTNSPAGTVDSSNVLPVPDGMGYEGDPLSNTEAYWTAFNASKYTSLKELVWENEVVNTDSLYGTATIECGFSWTNGTARDLPDEVQWDKLTTGHDGPCEIWCDDTLVFSDQNCAVNYPESPASFPYDKAACEGKSMLTAIWLALHSPPWQVFTNCAPLTGATSSSSDSTTSTSTSTATTPTATTPTSSTKAPSATTVPSSTSAADETDSTAAEEASTAADYDGASTTSPEASTTTDTTATAETESPAATTSTTPPTAENPSGLIDGDTYLPVPDGMSYTTDPYDNTEAYWTAFNASNYTSLLELAKETQVLQTMATFGTATAECGFSLVNGTARDLPAEVEWNQLTSSHEGPCEVWCDDTRVFEDWNCALDYTSDPAKLPYDVSKCQGAFMLTSIWLALHALPWQVYTNCAPLTGDGSSSVDASAVGDESSTTSTTTT</sequence>
<accession>A0A8T1TT53</accession>
<feature type="region of interest" description="Disordered" evidence="1">
    <location>
        <begin position="789"/>
        <end position="808"/>
    </location>
</feature>
<dbReference type="AlphaFoldDB" id="A0A8T1TT53"/>
<dbReference type="EMBL" id="JAENGZ010001741">
    <property type="protein sequence ID" value="KAG6946440.1"/>
    <property type="molecule type" value="Genomic_DNA"/>
</dbReference>
<gene>
    <name evidence="3" type="ORF">JG687_00016706</name>
</gene>
<evidence type="ECO:0000313" key="4">
    <source>
        <dbReference type="Proteomes" id="UP000688947"/>
    </source>
</evidence>
<feature type="region of interest" description="Disordered" evidence="1">
    <location>
        <begin position="530"/>
        <end position="643"/>
    </location>
</feature>
<feature type="chain" id="PRO_5035744112" description="Concanavalin A-like lectin/glucanase domain" evidence="2">
    <location>
        <begin position="23"/>
        <end position="808"/>
    </location>
</feature>
<evidence type="ECO:0000256" key="2">
    <source>
        <dbReference type="SAM" id="SignalP"/>
    </source>
</evidence>
<evidence type="ECO:0008006" key="5">
    <source>
        <dbReference type="Google" id="ProtNLM"/>
    </source>
</evidence>
<feature type="signal peptide" evidence="2">
    <location>
        <begin position="1"/>
        <end position="22"/>
    </location>
</feature>
<feature type="compositionally biased region" description="Acidic residues" evidence="1">
    <location>
        <begin position="251"/>
        <end position="272"/>
    </location>
</feature>
<reference evidence="3" key="1">
    <citation type="submission" date="2021-01" db="EMBL/GenBank/DDBJ databases">
        <title>Phytophthora aleatoria, a newly-described species from Pinus radiata is distinct from Phytophthora cactorum isolates based on comparative genomics.</title>
        <authorList>
            <person name="Mcdougal R."/>
            <person name="Panda P."/>
            <person name="Williams N."/>
            <person name="Studholme D.J."/>
        </authorList>
    </citation>
    <scope>NUCLEOTIDE SEQUENCE</scope>
    <source>
        <strain evidence="3">NZFS 3830</strain>
    </source>
</reference>
<proteinExistence type="predicted"/>
<evidence type="ECO:0000313" key="3">
    <source>
        <dbReference type="EMBL" id="KAG6946440.1"/>
    </source>
</evidence>
<dbReference type="OrthoDB" id="166443at2759"/>
<feature type="compositionally biased region" description="Low complexity" evidence="1">
    <location>
        <begin position="530"/>
        <end position="628"/>
    </location>
</feature>
<dbReference type="Proteomes" id="UP000688947">
    <property type="component" value="Unassembled WGS sequence"/>
</dbReference>
<organism evidence="3 4">
    <name type="scientific">Phytophthora cactorum</name>
    <dbReference type="NCBI Taxonomy" id="29920"/>
    <lineage>
        <taxon>Eukaryota</taxon>
        <taxon>Sar</taxon>
        <taxon>Stramenopiles</taxon>
        <taxon>Oomycota</taxon>
        <taxon>Peronosporomycetes</taxon>
        <taxon>Peronosporales</taxon>
        <taxon>Peronosporaceae</taxon>
        <taxon>Phytophthora</taxon>
    </lineage>
</organism>
<dbReference type="VEuPathDB" id="FungiDB:PC110_g19622"/>
<keyword evidence="2" id="KW-0732">Signal</keyword>
<feature type="non-terminal residue" evidence="3">
    <location>
        <position position="1"/>
    </location>
</feature>
<name>A0A8T1TT53_9STRA</name>
<evidence type="ECO:0000256" key="1">
    <source>
        <dbReference type="SAM" id="MobiDB-lite"/>
    </source>
</evidence>
<comment type="caution">
    <text evidence="3">The sequence shown here is derived from an EMBL/GenBank/DDBJ whole genome shotgun (WGS) entry which is preliminary data.</text>
</comment>